<evidence type="ECO:0000256" key="1">
    <source>
        <dbReference type="ARBA" id="ARBA00022679"/>
    </source>
</evidence>
<dbReference type="Proteomes" id="UP001300871">
    <property type="component" value="Unassembled WGS sequence"/>
</dbReference>
<organism evidence="12 13">
    <name type="scientific">Clostridium symbiosum</name>
    <name type="common">Bacteroides symbiosus</name>
    <dbReference type="NCBI Taxonomy" id="1512"/>
    <lineage>
        <taxon>Bacteria</taxon>
        <taxon>Bacillati</taxon>
        <taxon>Bacillota</taxon>
        <taxon>Clostridia</taxon>
        <taxon>Lachnospirales</taxon>
        <taxon>Lachnospiraceae</taxon>
        <taxon>Otoolea</taxon>
    </lineage>
</organism>
<feature type="domain" description="Cyclic GMP-AMP synthase DncV-like nucleotidyltransferase" evidence="11">
    <location>
        <begin position="49"/>
        <end position="129"/>
    </location>
</feature>
<dbReference type="GO" id="GO:0005524">
    <property type="term" value="F:ATP binding"/>
    <property type="evidence" value="ECO:0007669"/>
    <property type="project" value="UniProtKB-KW"/>
</dbReference>
<proteinExistence type="predicted"/>
<evidence type="ECO:0000256" key="3">
    <source>
        <dbReference type="ARBA" id="ARBA00022723"/>
    </source>
</evidence>
<dbReference type="Pfam" id="PF21654">
    <property type="entry name" value="DncV-like_NTFase"/>
    <property type="match status" value="1"/>
</dbReference>
<accession>A0AAW6ARF8</accession>
<evidence type="ECO:0000256" key="5">
    <source>
        <dbReference type="ARBA" id="ARBA00022840"/>
    </source>
</evidence>
<keyword evidence="5" id="KW-0067">ATP-binding</keyword>
<keyword evidence="8" id="KW-0051">Antiviral defense</keyword>
<keyword evidence="2" id="KW-0548">Nucleotidyltransferase</keyword>
<keyword evidence="4" id="KW-0547">Nucleotide-binding</keyword>
<evidence type="ECO:0000259" key="11">
    <source>
        <dbReference type="Pfam" id="PF21654"/>
    </source>
</evidence>
<protein>
    <recommendedName>
        <fullName evidence="9">Cyclic GMP-AMP synthase</fullName>
    </recommendedName>
</protein>
<keyword evidence="3" id="KW-0479">Metal-binding</keyword>
<dbReference type="GO" id="GO:0046872">
    <property type="term" value="F:metal ion binding"/>
    <property type="evidence" value="ECO:0007669"/>
    <property type="project" value="UniProtKB-KW"/>
</dbReference>
<name>A0AAW6ARF8_CLOSY</name>
<dbReference type="EMBL" id="JAQLGM010000001">
    <property type="protein sequence ID" value="MDB1998697.1"/>
    <property type="molecule type" value="Genomic_DNA"/>
</dbReference>
<evidence type="ECO:0000256" key="4">
    <source>
        <dbReference type="ARBA" id="ARBA00022741"/>
    </source>
</evidence>
<evidence type="ECO:0000313" key="12">
    <source>
        <dbReference type="EMBL" id="MDB1998697.1"/>
    </source>
</evidence>
<evidence type="ECO:0000313" key="13">
    <source>
        <dbReference type="Proteomes" id="UP001300871"/>
    </source>
</evidence>
<evidence type="ECO:0000256" key="7">
    <source>
        <dbReference type="ARBA" id="ARBA00023080"/>
    </source>
</evidence>
<evidence type="ECO:0000256" key="10">
    <source>
        <dbReference type="ARBA" id="ARBA00048304"/>
    </source>
</evidence>
<evidence type="ECO:0000256" key="8">
    <source>
        <dbReference type="ARBA" id="ARBA00023118"/>
    </source>
</evidence>
<dbReference type="GO" id="GO:0051607">
    <property type="term" value="P:defense response to virus"/>
    <property type="evidence" value="ECO:0007669"/>
    <property type="project" value="UniProtKB-KW"/>
</dbReference>
<dbReference type="GO" id="GO:0009117">
    <property type="term" value="P:nucleotide metabolic process"/>
    <property type="evidence" value="ECO:0007669"/>
    <property type="project" value="UniProtKB-KW"/>
</dbReference>
<gene>
    <name evidence="12" type="ORF">PM006_00560</name>
</gene>
<sequence>MVNIQSEFISFHNKIKLSDENSELREKRNILLDKLKKNISQDAASYTTFNQGSYAMGTGIKPEDGDFDIDVGLKFDIDHDNYPDPVEVKKWVKNALDGHTKSVKIRRSCVTVTYQKDNDPIYHVDFAVYAANNSDGQMYIAKGKENSQAEYRCWEPSDPQGLLDHVQSLFDDSEDRTQFRRLVRYMKKWKNQHFSNDGNGAPTGIALTALACSYFSPQSSTDFWTKKKTYDDFTALKEFINKVKNAFVYIWDAEDETFYWSITQELPVEPKNNLFEKMTNKQKNNFYNEICKLYAKLIEAEGKDKKSEVCQIMVDIFGTDFPVVVDRSYVGTSESA</sequence>
<dbReference type="RefSeq" id="WP_150027561.1">
    <property type="nucleotide sequence ID" value="NZ_CACRUA010000081.1"/>
</dbReference>
<dbReference type="CDD" id="cd05400">
    <property type="entry name" value="NT_2-5OAS_ClassI-CCAase"/>
    <property type="match status" value="1"/>
</dbReference>
<dbReference type="InterPro" id="IPR006116">
    <property type="entry name" value="NT_2-5OAS_ClassI-CCAase"/>
</dbReference>
<evidence type="ECO:0000256" key="9">
    <source>
        <dbReference type="ARBA" id="ARBA00044145"/>
    </source>
</evidence>
<evidence type="ECO:0000256" key="6">
    <source>
        <dbReference type="ARBA" id="ARBA00022842"/>
    </source>
</evidence>
<dbReference type="AlphaFoldDB" id="A0AAW6ARF8"/>
<comment type="caution">
    <text evidence="12">The sequence shown here is derived from an EMBL/GenBank/DDBJ whole genome shotgun (WGS) entry which is preliminary data.</text>
</comment>
<keyword evidence="7" id="KW-0546">Nucleotide metabolism</keyword>
<dbReference type="InterPro" id="IPR048445">
    <property type="entry name" value="DncV-like_NTFase"/>
</dbReference>
<keyword evidence="1" id="KW-0808">Transferase</keyword>
<dbReference type="GeneID" id="57968480"/>
<keyword evidence="6" id="KW-0460">Magnesium</keyword>
<dbReference type="GO" id="GO:0016779">
    <property type="term" value="F:nucleotidyltransferase activity"/>
    <property type="evidence" value="ECO:0007669"/>
    <property type="project" value="UniProtKB-KW"/>
</dbReference>
<evidence type="ECO:0000256" key="2">
    <source>
        <dbReference type="ARBA" id="ARBA00022695"/>
    </source>
</evidence>
<comment type="catalytic activity">
    <reaction evidence="10">
        <text>GTP + ATP = 3',3'-cGAMP + 2 diphosphate</text>
        <dbReference type="Rhea" id="RHEA:35647"/>
        <dbReference type="ChEBI" id="CHEBI:30616"/>
        <dbReference type="ChEBI" id="CHEBI:33019"/>
        <dbReference type="ChEBI" id="CHEBI:37565"/>
        <dbReference type="ChEBI" id="CHEBI:71501"/>
    </reaction>
    <physiologicalReaction direction="left-to-right" evidence="10">
        <dbReference type="Rhea" id="RHEA:35648"/>
    </physiologicalReaction>
</comment>
<reference evidence="12" key="1">
    <citation type="submission" date="2023-01" db="EMBL/GenBank/DDBJ databases">
        <title>Human gut microbiome strain richness.</title>
        <authorList>
            <person name="Chen-Liaw A."/>
        </authorList>
    </citation>
    <scope>NUCLEOTIDE SEQUENCE</scope>
    <source>
        <strain evidence="12">B1_m1001713B170214d0_201011</strain>
    </source>
</reference>